<evidence type="ECO:0000256" key="1">
    <source>
        <dbReference type="SAM" id="MobiDB-lite"/>
    </source>
</evidence>
<reference evidence="3" key="1">
    <citation type="journal article" date="2019" name="Int. J. Syst. Evol. Microbiol.">
        <title>The Global Catalogue of Microorganisms (GCM) 10K type strain sequencing project: providing services to taxonomists for standard genome sequencing and annotation.</title>
        <authorList>
            <consortium name="The Broad Institute Genomics Platform"/>
            <consortium name="The Broad Institute Genome Sequencing Center for Infectious Disease"/>
            <person name="Wu L."/>
            <person name="Ma J."/>
        </authorList>
    </citation>
    <scope>NUCLEOTIDE SEQUENCE [LARGE SCALE GENOMIC DNA]</scope>
    <source>
        <strain evidence="3">JCM 17563</strain>
    </source>
</reference>
<dbReference type="Proteomes" id="UP001500235">
    <property type="component" value="Unassembled WGS sequence"/>
</dbReference>
<comment type="caution">
    <text evidence="2">The sequence shown here is derived from an EMBL/GenBank/DDBJ whole genome shotgun (WGS) entry which is preliminary data.</text>
</comment>
<accession>A0ABP7SFI0</accession>
<evidence type="ECO:0000313" key="2">
    <source>
        <dbReference type="EMBL" id="GAA4011071.1"/>
    </source>
</evidence>
<gene>
    <name evidence="2" type="ORF">GCM10022280_05660</name>
</gene>
<keyword evidence="3" id="KW-1185">Reference proteome</keyword>
<evidence type="ECO:0000313" key="3">
    <source>
        <dbReference type="Proteomes" id="UP001500235"/>
    </source>
</evidence>
<dbReference type="EMBL" id="BAABBQ010000001">
    <property type="protein sequence ID" value="GAA4011071.1"/>
    <property type="molecule type" value="Genomic_DNA"/>
</dbReference>
<proteinExistence type="predicted"/>
<protein>
    <submittedName>
        <fullName evidence="2">Uncharacterized protein</fullName>
    </submittedName>
</protein>
<feature type="region of interest" description="Disordered" evidence="1">
    <location>
        <begin position="50"/>
        <end position="70"/>
    </location>
</feature>
<feature type="region of interest" description="Disordered" evidence="1">
    <location>
        <begin position="1"/>
        <end position="26"/>
    </location>
</feature>
<organism evidence="2 3">
    <name type="scientific">Sphingomonas swuensis</name>
    <dbReference type="NCBI Taxonomy" id="977800"/>
    <lineage>
        <taxon>Bacteria</taxon>
        <taxon>Pseudomonadati</taxon>
        <taxon>Pseudomonadota</taxon>
        <taxon>Alphaproteobacteria</taxon>
        <taxon>Sphingomonadales</taxon>
        <taxon>Sphingomonadaceae</taxon>
        <taxon>Sphingomonas</taxon>
    </lineage>
</organism>
<name>A0ABP7SFI0_9SPHN</name>
<sequence>MLGENDGAGIAAALDHGAQEGGHGDAAFRVDPVQGTALKQMLQCHRNNSPARWTDLTRSPERGVTASDAGPTVMGSAPCYDLCVTREAMGLNGISWEMMG</sequence>